<name>A0A9D1H603_9FIRM</name>
<comment type="caution">
    <text evidence="1">The sequence shown here is derived from an EMBL/GenBank/DDBJ whole genome shotgun (WGS) entry which is preliminary data.</text>
</comment>
<dbReference type="Proteomes" id="UP000824165">
    <property type="component" value="Unassembled WGS sequence"/>
</dbReference>
<dbReference type="GO" id="GO:0000287">
    <property type="term" value="F:magnesium ion binding"/>
    <property type="evidence" value="ECO:0007669"/>
    <property type="project" value="TreeGrafter"/>
</dbReference>
<dbReference type="Gene3D" id="3.30.1240.10">
    <property type="match status" value="1"/>
</dbReference>
<evidence type="ECO:0000313" key="2">
    <source>
        <dbReference type="Proteomes" id="UP000824165"/>
    </source>
</evidence>
<accession>A0A9D1H603</accession>
<dbReference type="InterPro" id="IPR023214">
    <property type="entry name" value="HAD_sf"/>
</dbReference>
<proteinExistence type="predicted"/>
<dbReference type="GO" id="GO:0005829">
    <property type="term" value="C:cytosol"/>
    <property type="evidence" value="ECO:0007669"/>
    <property type="project" value="TreeGrafter"/>
</dbReference>
<dbReference type="Gene3D" id="3.40.50.1000">
    <property type="entry name" value="HAD superfamily/HAD-like"/>
    <property type="match status" value="1"/>
</dbReference>
<dbReference type="AlphaFoldDB" id="A0A9D1H603"/>
<dbReference type="PANTHER" id="PTHR10000">
    <property type="entry name" value="PHOSPHOSERINE PHOSPHATASE"/>
    <property type="match status" value="1"/>
</dbReference>
<sequence length="261" mass="28832">MNGIVFFDYDGTLVDESSKIFRPTKTTLETVKRLQANDIAVILATGRAKCYVPETGIEWDGIVASNGAYAEIGGKTVYSTLVDKARTEELISRADELGYVYVLETQERCITNGMKNDMFLKMLNRFDISSKNFVSIDDVDEPAANKMFLVYDSAEKMELIQKAFEGKFVLRSHRGSFSCDCDTPDNNKGIGVRRIIEFTGIDRNKTYSFGDGPNDRELISEAGHGIAMGVHDKALNDVCESVTLTVAEEGVTAALKNFGLV</sequence>
<dbReference type="SUPFAM" id="SSF56784">
    <property type="entry name" value="HAD-like"/>
    <property type="match status" value="1"/>
</dbReference>
<dbReference type="GO" id="GO:0016791">
    <property type="term" value="F:phosphatase activity"/>
    <property type="evidence" value="ECO:0007669"/>
    <property type="project" value="TreeGrafter"/>
</dbReference>
<evidence type="ECO:0000313" key="1">
    <source>
        <dbReference type="EMBL" id="HIT86089.1"/>
    </source>
</evidence>
<dbReference type="PANTHER" id="PTHR10000:SF25">
    <property type="entry name" value="PHOSPHATASE YKRA-RELATED"/>
    <property type="match status" value="1"/>
</dbReference>
<dbReference type="NCBIfam" id="TIGR01484">
    <property type="entry name" value="HAD-SF-IIB"/>
    <property type="match status" value="1"/>
</dbReference>
<dbReference type="Pfam" id="PF08282">
    <property type="entry name" value="Hydrolase_3"/>
    <property type="match status" value="1"/>
</dbReference>
<dbReference type="InterPro" id="IPR036412">
    <property type="entry name" value="HAD-like_sf"/>
</dbReference>
<organism evidence="1 2">
    <name type="scientific">Candidatus Ornithomonoglobus intestinigallinarum</name>
    <dbReference type="NCBI Taxonomy" id="2840894"/>
    <lineage>
        <taxon>Bacteria</taxon>
        <taxon>Bacillati</taxon>
        <taxon>Bacillota</taxon>
        <taxon>Clostridia</taxon>
        <taxon>Candidatus Ornithomonoglobus</taxon>
    </lineage>
</organism>
<reference evidence="1" key="1">
    <citation type="submission" date="2020-10" db="EMBL/GenBank/DDBJ databases">
        <authorList>
            <person name="Gilroy R."/>
        </authorList>
    </citation>
    <scope>NUCLEOTIDE SEQUENCE</scope>
    <source>
        <strain evidence="1">CHK181-108</strain>
    </source>
</reference>
<dbReference type="EMBL" id="DVLU01000101">
    <property type="protein sequence ID" value="HIT86089.1"/>
    <property type="molecule type" value="Genomic_DNA"/>
</dbReference>
<gene>
    <name evidence="1" type="ORF">IAA60_09355</name>
</gene>
<reference evidence="1" key="2">
    <citation type="journal article" date="2021" name="PeerJ">
        <title>Extensive microbial diversity within the chicken gut microbiome revealed by metagenomics and culture.</title>
        <authorList>
            <person name="Gilroy R."/>
            <person name="Ravi A."/>
            <person name="Getino M."/>
            <person name="Pursley I."/>
            <person name="Horton D.L."/>
            <person name="Alikhan N.F."/>
            <person name="Baker D."/>
            <person name="Gharbi K."/>
            <person name="Hall N."/>
            <person name="Watson M."/>
            <person name="Adriaenssens E.M."/>
            <person name="Foster-Nyarko E."/>
            <person name="Jarju S."/>
            <person name="Secka A."/>
            <person name="Antonio M."/>
            <person name="Oren A."/>
            <person name="Chaudhuri R.R."/>
            <person name="La Ragione R."/>
            <person name="Hildebrand F."/>
            <person name="Pallen M.J."/>
        </authorList>
    </citation>
    <scope>NUCLEOTIDE SEQUENCE</scope>
    <source>
        <strain evidence="1">CHK181-108</strain>
    </source>
</reference>
<dbReference type="InterPro" id="IPR006379">
    <property type="entry name" value="HAD-SF_hydro_IIB"/>
</dbReference>
<protein>
    <submittedName>
        <fullName evidence="1">HAD family phosphatase</fullName>
    </submittedName>
</protein>